<gene>
    <name evidence="1" type="ORF">ACFO9E_14225</name>
</gene>
<evidence type="ECO:0000313" key="1">
    <source>
        <dbReference type="EMBL" id="MFC4608963.1"/>
    </source>
</evidence>
<evidence type="ECO:0000313" key="2">
    <source>
        <dbReference type="Proteomes" id="UP001595993"/>
    </source>
</evidence>
<comment type="caution">
    <text evidence="1">The sequence shown here is derived from an EMBL/GenBank/DDBJ whole genome shotgun (WGS) entry which is preliminary data.</text>
</comment>
<dbReference type="Proteomes" id="UP001595993">
    <property type="component" value="Unassembled WGS sequence"/>
</dbReference>
<keyword evidence="2" id="KW-1185">Reference proteome</keyword>
<accession>A0ABV9G711</accession>
<sequence>MAAQLALLLTACSEPEEKRSFTPPPDLCGTPVPTASLDAVLPKSGKTLETRAQSREVGRTHCEVVVDDTLALSAFSEWKKGDSLTKVAHSNPFVDLDEHTSEDGTYVWSNRGGVRLVSCPVAEKKHPERDLFIRVLIYDKKFSDADAAKKLLLAYAKSVADSVDCKAAA</sequence>
<name>A0ABV9G711_9ACTN</name>
<dbReference type="EMBL" id="JBHSFE010000011">
    <property type="protein sequence ID" value="MFC4608963.1"/>
    <property type="molecule type" value="Genomic_DNA"/>
</dbReference>
<evidence type="ECO:0008006" key="3">
    <source>
        <dbReference type="Google" id="ProtNLM"/>
    </source>
</evidence>
<reference evidence="2" key="1">
    <citation type="journal article" date="2019" name="Int. J. Syst. Evol. Microbiol.">
        <title>The Global Catalogue of Microorganisms (GCM) 10K type strain sequencing project: providing services to taxonomists for standard genome sequencing and annotation.</title>
        <authorList>
            <consortium name="The Broad Institute Genomics Platform"/>
            <consortium name="The Broad Institute Genome Sequencing Center for Infectious Disease"/>
            <person name="Wu L."/>
            <person name="Ma J."/>
        </authorList>
    </citation>
    <scope>NUCLEOTIDE SEQUENCE [LARGE SCALE GENOMIC DNA]</scope>
    <source>
        <strain evidence="2">CGMCC 4.7139</strain>
    </source>
</reference>
<dbReference type="RefSeq" id="WP_381195140.1">
    <property type="nucleotide sequence ID" value="NZ_JBHSFE010000011.1"/>
</dbReference>
<proteinExistence type="predicted"/>
<organism evidence="1 2">
    <name type="scientific">Streptomyces maoxianensis</name>
    <dbReference type="NCBI Taxonomy" id="1459942"/>
    <lineage>
        <taxon>Bacteria</taxon>
        <taxon>Bacillati</taxon>
        <taxon>Actinomycetota</taxon>
        <taxon>Actinomycetes</taxon>
        <taxon>Kitasatosporales</taxon>
        <taxon>Streptomycetaceae</taxon>
        <taxon>Streptomyces</taxon>
    </lineage>
</organism>
<protein>
    <recommendedName>
        <fullName evidence="3">DUF3558 domain-containing protein</fullName>
    </recommendedName>
</protein>